<accession>A0A922HYD7</accession>
<proteinExistence type="predicted"/>
<protein>
    <submittedName>
        <fullName evidence="1">Uncharacterized protein</fullName>
    </submittedName>
</protein>
<organism evidence="1 2">
    <name type="scientific">Dermatophagoides farinae</name>
    <name type="common">American house dust mite</name>
    <dbReference type="NCBI Taxonomy" id="6954"/>
    <lineage>
        <taxon>Eukaryota</taxon>
        <taxon>Metazoa</taxon>
        <taxon>Ecdysozoa</taxon>
        <taxon>Arthropoda</taxon>
        <taxon>Chelicerata</taxon>
        <taxon>Arachnida</taxon>
        <taxon>Acari</taxon>
        <taxon>Acariformes</taxon>
        <taxon>Sarcoptiformes</taxon>
        <taxon>Astigmata</taxon>
        <taxon>Psoroptidia</taxon>
        <taxon>Analgoidea</taxon>
        <taxon>Pyroglyphidae</taxon>
        <taxon>Dermatophagoidinae</taxon>
        <taxon>Dermatophagoides</taxon>
    </lineage>
</organism>
<sequence>MKIIFRSQSYPISIRIVRNHLTKLEKNGLFFVKFSANGDCHYSVAIHFILGVMDNIYDYCRQPTDQP</sequence>
<dbReference type="Proteomes" id="UP000790347">
    <property type="component" value="Unassembled WGS sequence"/>
</dbReference>
<comment type="caution">
    <text evidence="1">The sequence shown here is derived from an EMBL/GenBank/DDBJ whole genome shotgun (WGS) entry which is preliminary data.</text>
</comment>
<dbReference type="EMBL" id="ASGP02000004">
    <property type="protein sequence ID" value="KAH9511723.1"/>
    <property type="molecule type" value="Genomic_DNA"/>
</dbReference>
<evidence type="ECO:0000313" key="2">
    <source>
        <dbReference type="Proteomes" id="UP000790347"/>
    </source>
</evidence>
<reference evidence="1" key="1">
    <citation type="submission" date="2013-05" db="EMBL/GenBank/DDBJ databases">
        <authorList>
            <person name="Yim A.K.Y."/>
            <person name="Chan T.F."/>
            <person name="Ji K.M."/>
            <person name="Liu X.Y."/>
            <person name="Zhou J.W."/>
            <person name="Li R.Q."/>
            <person name="Yang K.Y."/>
            <person name="Li J."/>
            <person name="Li M."/>
            <person name="Law P.T.W."/>
            <person name="Wu Y.L."/>
            <person name="Cai Z.L."/>
            <person name="Qin H."/>
            <person name="Bao Y."/>
            <person name="Leung R.K.K."/>
            <person name="Ng P.K.S."/>
            <person name="Zou J."/>
            <person name="Zhong X.J."/>
            <person name="Ran P.X."/>
            <person name="Zhong N.S."/>
            <person name="Liu Z.G."/>
            <person name="Tsui S.K.W."/>
        </authorList>
    </citation>
    <scope>NUCLEOTIDE SEQUENCE</scope>
    <source>
        <strain evidence="1">Derf</strain>
        <tissue evidence="1">Whole organism</tissue>
    </source>
</reference>
<keyword evidence="2" id="KW-1185">Reference proteome</keyword>
<dbReference type="AlphaFoldDB" id="A0A922HYD7"/>
<evidence type="ECO:0000313" key="1">
    <source>
        <dbReference type="EMBL" id="KAH9511723.1"/>
    </source>
</evidence>
<reference evidence="1" key="2">
    <citation type="journal article" date="2022" name="Res Sq">
        <title>Comparative Genomics Reveals Insights into the Divergent Evolution of Astigmatic Mites and Household Pest Adaptations.</title>
        <authorList>
            <person name="Xiong Q."/>
            <person name="Wan A.T.-Y."/>
            <person name="Liu X.-Y."/>
            <person name="Fung C.S.-H."/>
            <person name="Xiao X."/>
            <person name="Malainual N."/>
            <person name="Hou J."/>
            <person name="Wang L."/>
            <person name="Wang M."/>
            <person name="Yang K."/>
            <person name="Cui Y."/>
            <person name="Leung E."/>
            <person name="Nong W."/>
            <person name="Shin S.-K."/>
            <person name="Au S."/>
            <person name="Jeong K.Y."/>
            <person name="Chew F.T."/>
            <person name="Hui J."/>
            <person name="Leung T.F."/>
            <person name="Tungtrongchitr A."/>
            <person name="Zhong N."/>
            <person name="Liu Z."/>
            <person name="Tsui S."/>
        </authorList>
    </citation>
    <scope>NUCLEOTIDE SEQUENCE</scope>
    <source>
        <strain evidence="1">Derf</strain>
        <tissue evidence="1">Whole organism</tissue>
    </source>
</reference>
<gene>
    <name evidence="1" type="ORF">DERF_010162</name>
</gene>
<name>A0A922HYD7_DERFA</name>